<accession>A0ACB7ZZI8</accession>
<sequence length="220" mass="24741">MSVALAADPELQKGLYLQFSGLAILVFDYCINISTEVTWIWDTKWTLVRVLFLVARYVPFILVPVSIYSGLPGTNIQTNCSQWDGARIGMIIISILASDALLFIRIWVLWSRKRVVLIGLIALGLALLGASVALGALTDESINIEHPGPCMELFRYLIVPWNFIGLACFESVILILTISRIFKHDRRSRIFAIIRNDIVYTMCIFGMSVVNVFEKVPFVP</sequence>
<name>A0ACB7ZZI8_9AGAM</name>
<organism evidence="1 2">
    <name type="scientific">Hygrophoropsis aurantiaca</name>
    <dbReference type="NCBI Taxonomy" id="72124"/>
    <lineage>
        <taxon>Eukaryota</taxon>
        <taxon>Fungi</taxon>
        <taxon>Dikarya</taxon>
        <taxon>Basidiomycota</taxon>
        <taxon>Agaricomycotina</taxon>
        <taxon>Agaricomycetes</taxon>
        <taxon>Agaricomycetidae</taxon>
        <taxon>Boletales</taxon>
        <taxon>Coniophorineae</taxon>
        <taxon>Hygrophoropsidaceae</taxon>
        <taxon>Hygrophoropsis</taxon>
    </lineage>
</organism>
<protein>
    <submittedName>
        <fullName evidence="1">Uncharacterized protein</fullName>
    </submittedName>
</protein>
<evidence type="ECO:0000313" key="1">
    <source>
        <dbReference type="EMBL" id="KAH7906097.1"/>
    </source>
</evidence>
<dbReference type="Proteomes" id="UP000790377">
    <property type="component" value="Unassembled WGS sequence"/>
</dbReference>
<reference evidence="1" key="1">
    <citation type="journal article" date="2021" name="New Phytol.">
        <title>Evolutionary innovations through gain and loss of genes in the ectomycorrhizal Boletales.</title>
        <authorList>
            <person name="Wu G."/>
            <person name="Miyauchi S."/>
            <person name="Morin E."/>
            <person name="Kuo A."/>
            <person name="Drula E."/>
            <person name="Varga T."/>
            <person name="Kohler A."/>
            <person name="Feng B."/>
            <person name="Cao Y."/>
            <person name="Lipzen A."/>
            <person name="Daum C."/>
            <person name="Hundley H."/>
            <person name="Pangilinan J."/>
            <person name="Johnson J."/>
            <person name="Barry K."/>
            <person name="LaButti K."/>
            <person name="Ng V."/>
            <person name="Ahrendt S."/>
            <person name="Min B."/>
            <person name="Choi I.G."/>
            <person name="Park H."/>
            <person name="Plett J.M."/>
            <person name="Magnuson J."/>
            <person name="Spatafora J.W."/>
            <person name="Nagy L.G."/>
            <person name="Henrissat B."/>
            <person name="Grigoriev I.V."/>
            <person name="Yang Z.L."/>
            <person name="Xu J."/>
            <person name="Martin F.M."/>
        </authorList>
    </citation>
    <scope>NUCLEOTIDE SEQUENCE</scope>
    <source>
        <strain evidence="1">ATCC 28755</strain>
    </source>
</reference>
<evidence type="ECO:0000313" key="2">
    <source>
        <dbReference type="Proteomes" id="UP000790377"/>
    </source>
</evidence>
<keyword evidence="2" id="KW-1185">Reference proteome</keyword>
<dbReference type="EMBL" id="MU268070">
    <property type="protein sequence ID" value="KAH7906097.1"/>
    <property type="molecule type" value="Genomic_DNA"/>
</dbReference>
<comment type="caution">
    <text evidence="1">The sequence shown here is derived from an EMBL/GenBank/DDBJ whole genome shotgun (WGS) entry which is preliminary data.</text>
</comment>
<gene>
    <name evidence="1" type="ORF">BJ138DRAFT_1163427</name>
</gene>
<proteinExistence type="predicted"/>